<evidence type="ECO:0000256" key="3">
    <source>
        <dbReference type="ARBA" id="ARBA00022729"/>
    </source>
</evidence>
<keyword evidence="4 6" id="KW-0378">Hydrolase</keyword>
<keyword evidence="2 6" id="KW-0645">Protease</keyword>
<dbReference type="InterPro" id="IPR018114">
    <property type="entry name" value="TRYPSIN_HIS"/>
</dbReference>
<dbReference type="GO" id="GO:0006508">
    <property type="term" value="P:proteolysis"/>
    <property type="evidence" value="ECO:0007669"/>
    <property type="project" value="UniProtKB-KW"/>
</dbReference>
<evidence type="ECO:0000313" key="8">
    <source>
        <dbReference type="Proteomes" id="UP000238348"/>
    </source>
</evidence>
<evidence type="ECO:0000313" key="7">
    <source>
        <dbReference type="EMBL" id="AUX38969.1"/>
    </source>
</evidence>
<dbReference type="RefSeq" id="WP_104977007.1">
    <property type="nucleotide sequence ID" value="NZ_CP012673.1"/>
</dbReference>
<feature type="chain" id="PRO_5014490069" description="Serine protease" evidence="6">
    <location>
        <begin position="29"/>
        <end position="626"/>
    </location>
</feature>
<dbReference type="InterPro" id="IPR009003">
    <property type="entry name" value="Peptidase_S1_PA"/>
</dbReference>
<accession>A0A2L0EI50</accession>
<gene>
    <name evidence="7" type="ORF">SOCE26_003500</name>
</gene>
<dbReference type="Proteomes" id="UP000238348">
    <property type="component" value="Chromosome"/>
</dbReference>
<dbReference type="AlphaFoldDB" id="A0A2L0EI50"/>
<dbReference type="PROSITE" id="PS00134">
    <property type="entry name" value="TRYPSIN_HIS"/>
    <property type="match status" value="1"/>
</dbReference>
<keyword evidence="3 6" id="KW-0732">Signal</keyword>
<comment type="similarity">
    <text evidence="1 6">Belongs to the peptidase S1B family.</text>
</comment>
<dbReference type="GO" id="GO:0004252">
    <property type="term" value="F:serine-type endopeptidase activity"/>
    <property type="evidence" value="ECO:0007669"/>
    <property type="project" value="InterPro"/>
</dbReference>
<evidence type="ECO:0000256" key="1">
    <source>
        <dbReference type="ARBA" id="ARBA00008764"/>
    </source>
</evidence>
<dbReference type="EC" id="3.4.21.-" evidence="6"/>
<dbReference type="PROSITE" id="PS51257">
    <property type="entry name" value="PROKAR_LIPOPROTEIN"/>
    <property type="match status" value="1"/>
</dbReference>
<sequence>MNPSKPARSRLFLAAAPLLGLLASCVQAEVPLPPELVDTKRLESQCGSSWDVQDVERYDGSLGISRQWVMDRQGAVGYHVDVGCSGTLVSSDLFLSAGHCEYQVGHRVRFNYQNAPDGVRRPTQDHEVVEVVEQENGSGWDYAIVRLADSPGSRFGSTPIAAVDPAAGSLAVVIQHPAHVPKVIHAGPVLDYASASGVNWFRHQVDTAEGSSGAGVLSADGVLVGVHTSAGCNPGAPVYGNSAMRMSRLVERSPTLKRLAPAEGRALVADFAGGGPPASVAYREDRGQSGLLGSFLDDGDVQLAGDFLGRGRAQALFLNRSANGGRVLIADLSDGAAPAEVGYREDWGKSSLLDGWHDAGDLQLVGDFMGRGYDQVMFLNAAGAPGRVLIADFKGGYPPAYRRYAEGWGESTVLDGWHDTGDLQLVGDFTGLGHDQVMFVNNGVGQGRVLIADFKGGAAPAAVVYRESWGQSNLLDGWHDAGDLQLVEDFAGRGYDQVLFLNKGSGTKRVLVADFRDGAAPAEARYRELRGDHPLLDGWHDAGDLQLAGDFTGRGHDQVMFINTEGAPGHVLIADFRDGVPGAEVRYLESWGYSALLGGWHDARDVLRVGDFAGRGYDQVLFLNRP</sequence>
<organism evidence="7 8">
    <name type="scientific">Sorangium cellulosum</name>
    <name type="common">Polyangium cellulosum</name>
    <dbReference type="NCBI Taxonomy" id="56"/>
    <lineage>
        <taxon>Bacteria</taxon>
        <taxon>Pseudomonadati</taxon>
        <taxon>Myxococcota</taxon>
        <taxon>Polyangia</taxon>
        <taxon>Polyangiales</taxon>
        <taxon>Polyangiaceae</taxon>
        <taxon>Sorangium</taxon>
    </lineage>
</organism>
<evidence type="ECO:0000256" key="2">
    <source>
        <dbReference type="ARBA" id="ARBA00022670"/>
    </source>
</evidence>
<reference evidence="7 8" key="1">
    <citation type="submission" date="2015-09" db="EMBL/GenBank/DDBJ databases">
        <title>Sorangium comparison.</title>
        <authorList>
            <person name="Zaburannyi N."/>
            <person name="Bunk B."/>
            <person name="Overmann J."/>
            <person name="Mueller R."/>
        </authorList>
    </citation>
    <scope>NUCLEOTIDE SEQUENCE [LARGE SCALE GENOMIC DNA]</scope>
    <source>
        <strain evidence="7 8">So ce26</strain>
    </source>
</reference>
<feature type="signal peptide" evidence="6">
    <location>
        <begin position="1"/>
        <end position="28"/>
    </location>
</feature>
<dbReference type="Gene3D" id="2.40.10.10">
    <property type="entry name" value="Trypsin-like serine proteases"/>
    <property type="match status" value="2"/>
</dbReference>
<dbReference type="Pfam" id="PF13365">
    <property type="entry name" value="Trypsin_2"/>
    <property type="match status" value="1"/>
</dbReference>
<dbReference type="SUPFAM" id="SSF50494">
    <property type="entry name" value="Trypsin-like serine proteases"/>
    <property type="match status" value="1"/>
</dbReference>
<dbReference type="PRINTS" id="PR00839">
    <property type="entry name" value="V8PROTEASE"/>
</dbReference>
<protein>
    <recommendedName>
        <fullName evidence="6">Serine protease</fullName>
        <ecNumber evidence="6">3.4.21.-</ecNumber>
    </recommendedName>
</protein>
<evidence type="ECO:0000256" key="6">
    <source>
        <dbReference type="RuleBase" id="RU004296"/>
    </source>
</evidence>
<proteinExistence type="inferred from homology"/>
<evidence type="ECO:0000256" key="4">
    <source>
        <dbReference type="ARBA" id="ARBA00022801"/>
    </source>
</evidence>
<name>A0A2L0EI50_SORCE</name>
<keyword evidence="5 6" id="KW-0720">Serine protease</keyword>
<dbReference type="EMBL" id="CP012673">
    <property type="protein sequence ID" value="AUX38969.1"/>
    <property type="molecule type" value="Genomic_DNA"/>
</dbReference>
<evidence type="ECO:0000256" key="5">
    <source>
        <dbReference type="ARBA" id="ARBA00022825"/>
    </source>
</evidence>
<dbReference type="InterPro" id="IPR043504">
    <property type="entry name" value="Peptidase_S1_PA_chymotrypsin"/>
</dbReference>
<dbReference type="OrthoDB" id="5477654at2"/>
<dbReference type="InterPro" id="IPR008256">
    <property type="entry name" value="Peptidase_S1B"/>
</dbReference>